<feature type="compositionally biased region" description="Basic and acidic residues" evidence="1">
    <location>
        <begin position="402"/>
        <end position="424"/>
    </location>
</feature>
<name>A0A653C2A1_CALMS</name>
<feature type="compositionally biased region" description="Polar residues" evidence="1">
    <location>
        <begin position="40"/>
        <end position="61"/>
    </location>
</feature>
<feature type="region of interest" description="Disordered" evidence="1">
    <location>
        <begin position="519"/>
        <end position="572"/>
    </location>
</feature>
<proteinExistence type="predicted"/>
<evidence type="ECO:0000256" key="2">
    <source>
        <dbReference type="SAM" id="SignalP"/>
    </source>
</evidence>
<feature type="compositionally biased region" description="Basic and acidic residues" evidence="1">
    <location>
        <begin position="765"/>
        <end position="777"/>
    </location>
</feature>
<reference evidence="3 4" key="1">
    <citation type="submission" date="2019-01" db="EMBL/GenBank/DDBJ databases">
        <authorList>
            <person name="Sayadi A."/>
        </authorList>
    </citation>
    <scope>NUCLEOTIDE SEQUENCE [LARGE SCALE GENOMIC DNA]</scope>
</reference>
<keyword evidence="2" id="KW-0732">Signal</keyword>
<feature type="compositionally biased region" description="Basic and acidic residues" evidence="1">
    <location>
        <begin position="735"/>
        <end position="756"/>
    </location>
</feature>
<feature type="region of interest" description="Disordered" evidence="1">
    <location>
        <begin position="385"/>
        <end position="430"/>
    </location>
</feature>
<feature type="region of interest" description="Disordered" evidence="1">
    <location>
        <begin position="36"/>
        <end position="62"/>
    </location>
</feature>
<feature type="signal peptide" evidence="2">
    <location>
        <begin position="1"/>
        <end position="25"/>
    </location>
</feature>
<feature type="compositionally biased region" description="Polar residues" evidence="1">
    <location>
        <begin position="286"/>
        <end position="298"/>
    </location>
</feature>
<evidence type="ECO:0000313" key="3">
    <source>
        <dbReference type="EMBL" id="VEN41981.1"/>
    </source>
</evidence>
<feature type="region of interest" description="Disordered" evidence="1">
    <location>
        <begin position="144"/>
        <end position="240"/>
    </location>
</feature>
<feature type="region of interest" description="Disordered" evidence="1">
    <location>
        <begin position="585"/>
        <end position="643"/>
    </location>
</feature>
<evidence type="ECO:0000313" key="4">
    <source>
        <dbReference type="Proteomes" id="UP000410492"/>
    </source>
</evidence>
<feature type="compositionally biased region" description="Basic and acidic residues" evidence="1">
    <location>
        <begin position="589"/>
        <end position="643"/>
    </location>
</feature>
<feature type="compositionally biased region" description="Basic and acidic residues" evidence="1">
    <location>
        <begin position="556"/>
        <end position="572"/>
    </location>
</feature>
<dbReference type="OrthoDB" id="6780579at2759"/>
<feature type="region of interest" description="Disordered" evidence="1">
    <location>
        <begin position="263"/>
        <end position="304"/>
    </location>
</feature>
<dbReference type="AlphaFoldDB" id="A0A653C2A1"/>
<sequence length="974" mass="115646">MLQSKKKITGKAVLIFLICLTSVEGFIERSRINGGEAATRETQTPQNQRSTYGDLKPSNNGQERRISQHIYDKRSFRTGSIAHTDTRTERLLTKTEENVRGFRLQDDRRFSQPTYRLLNSRNDQTRMAQSEDDAISTIREWVSTTEERRSASPSNNIERSSSLERRETEETSRHHLEQSPTYFSRKDNSRTSRDTTRVSRISEEERRGSSRNNIELNRVSPDAASRSSLQRLQPNRRVLDSRVPEERERVELEDVRLSRTSRKLGTIREDSRESYHPDRQPDNSRTRNNMRSSTVQTETNRRLLDNTPDVIELARNRRLSERRSADYSDRRVQEPFRLTNNIGDRRSSIEVADDRRSSTVRVIDNMDRRQFFNNNGRNIDVTNANQIKEQARSATDGSSLGDRSRRYQPVEDRNREIDTRRTDPEDVNTNQIPLFSRNVNDRQVRHTRLSNEERFTLRDEEITRREVPLSNTVREDRYRDTTRQETTSRLHRNSNRRVQLPQEASRDLLVYRQLENSRLRDSMRQGRQSRLSMDLTRRSSSRRDSETESSRQSQPRHVDRRSLQRSRSLEDTKLYRGVSENLLRQSRSTRIEAPRSREQNVVERRSSEQSRSLKESRLSDEIREDVSRNSRQGRDSRMQDVDRRDALRRTSFEDSRFSRDVREDRLTETRLARDSRVEDARVFRDSREDLFRESRQRENRRTRETSLSDRRNSRLLEDTRLSRVDREGFRDTRQDLDSRIDASKSDEEARLSDRRNAQRSTVMSRESREDNTRRSRRTIEVVRQNEDRRISQRSLELSDYTRKLRVNPDYQREARTDDRFNTRIVRQNFENHFRQTRNRRYHEDSRMYRQNDLRETPRVADRRLNQEIRHTEMRQSDNRRAISSGSDSPRRETKIAYNNLMSGSNNTATTLEFGEPPLQQNGSQEANLGVWVEAMKLALAVFLLGQIFVGSSEKYKLRIKNVISTLRLKKEKVQ</sequence>
<feature type="compositionally biased region" description="Basic and acidic residues" evidence="1">
    <location>
        <begin position="266"/>
        <end position="285"/>
    </location>
</feature>
<feature type="compositionally biased region" description="Basic and acidic residues" evidence="1">
    <location>
        <begin position="535"/>
        <end position="549"/>
    </location>
</feature>
<feature type="compositionally biased region" description="Basic and acidic residues" evidence="1">
    <location>
        <begin position="473"/>
        <end position="488"/>
    </location>
</feature>
<feature type="compositionally biased region" description="Basic and acidic residues" evidence="1">
    <location>
        <begin position="184"/>
        <end position="208"/>
    </location>
</feature>
<feature type="region of interest" description="Disordered" evidence="1">
    <location>
        <begin position="473"/>
        <end position="501"/>
    </location>
</feature>
<feature type="chain" id="PRO_5024791210" evidence="2">
    <location>
        <begin position="26"/>
        <end position="974"/>
    </location>
</feature>
<evidence type="ECO:0000256" key="1">
    <source>
        <dbReference type="SAM" id="MobiDB-lite"/>
    </source>
</evidence>
<gene>
    <name evidence="3" type="ORF">CALMAC_LOCUS5624</name>
</gene>
<dbReference type="EMBL" id="CAACVG010006821">
    <property type="protein sequence ID" value="VEN41981.1"/>
    <property type="molecule type" value="Genomic_DNA"/>
</dbReference>
<dbReference type="Proteomes" id="UP000410492">
    <property type="component" value="Unassembled WGS sequence"/>
</dbReference>
<organism evidence="3 4">
    <name type="scientific">Callosobruchus maculatus</name>
    <name type="common">Southern cowpea weevil</name>
    <name type="synonym">Pulse bruchid</name>
    <dbReference type="NCBI Taxonomy" id="64391"/>
    <lineage>
        <taxon>Eukaryota</taxon>
        <taxon>Metazoa</taxon>
        <taxon>Ecdysozoa</taxon>
        <taxon>Arthropoda</taxon>
        <taxon>Hexapoda</taxon>
        <taxon>Insecta</taxon>
        <taxon>Pterygota</taxon>
        <taxon>Neoptera</taxon>
        <taxon>Endopterygota</taxon>
        <taxon>Coleoptera</taxon>
        <taxon>Polyphaga</taxon>
        <taxon>Cucujiformia</taxon>
        <taxon>Chrysomeloidea</taxon>
        <taxon>Chrysomelidae</taxon>
        <taxon>Bruchinae</taxon>
        <taxon>Bruchini</taxon>
        <taxon>Callosobruchus</taxon>
    </lineage>
</organism>
<keyword evidence="4" id="KW-1185">Reference proteome</keyword>
<feature type="compositionally biased region" description="Polar residues" evidence="1">
    <location>
        <begin position="385"/>
        <end position="398"/>
    </location>
</feature>
<feature type="region of interest" description="Disordered" evidence="1">
    <location>
        <begin position="735"/>
        <end position="777"/>
    </location>
</feature>
<protein>
    <submittedName>
        <fullName evidence="3">Uncharacterized protein</fullName>
    </submittedName>
</protein>
<feature type="compositionally biased region" description="Basic and acidic residues" evidence="1">
    <location>
        <begin position="161"/>
        <end position="177"/>
    </location>
</feature>
<accession>A0A653C2A1</accession>